<dbReference type="EMBL" id="CAJNOL010000078">
    <property type="protein sequence ID" value="CAF0822645.1"/>
    <property type="molecule type" value="Genomic_DNA"/>
</dbReference>
<proteinExistence type="inferred from homology"/>
<dbReference type="SUPFAM" id="SSF53335">
    <property type="entry name" value="S-adenosyl-L-methionine-dependent methyltransferases"/>
    <property type="match status" value="2"/>
</dbReference>
<comment type="similarity">
    <text evidence="5">Belongs to the class I-like SAM-binding methyltransferase superfamily. Protein arginine N-methyltransferase family. PRMT7 subfamily.</text>
</comment>
<evidence type="ECO:0000313" key="10">
    <source>
        <dbReference type="Proteomes" id="UP000663870"/>
    </source>
</evidence>
<evidence type="ECO:0000313" key="9">
    <source>
        <dbReference type="EMBL" id="CAF0824673.1"/>
    </source>
</evidence>
<dbReference type="PROSITE" id="PS51678">
    <property type="entry name" value="SAM_MT_PRMT"/>
    <property type="match status" value="1"/>
</dbReference>
<evidence type="ECO:0000256" key="1">
    <source>
        <dbReference type="ARBA" id="ARBA00022603"/>
    </source>
</evidence>
<accession>A0A813U262</accession>
<reference evidence="8" key="1">
    <citation type="submission" date="2021-02" db="EMBL/GenBank/DDBJ databases">
        <authorList>
            <person name="Nowell W R."/>
        </authorList>
    </citation>
    <scope>NUCLEOTIDE SEQUENCE</scope>
</reference>
<feature type="domain" description="Protein arginine N-methyltransferase" evidence="7">
    <location>
        <begin position="209"/>
        <end position="367"/>
    </location>
</feature>
<dbReference type="GO" id="GO:0016274">
    <property type="term" value="F:protein-arginine N-methyltransferase activity"/>
    <property type="evidence" value="ECO:0007669"/>
    <property type="project" value="InterPro"/>
</dbReference>
<keyword evidence="1 6" id="KW-0489">Methyltransferase</keyword>
<dbReference type="PANTHER" id="PTHR11006">
    <property type="entry name" value="PROTEIN ARGININE N-METHYLTRANSFERASE"/>
    <property type="match status" value="1"/>
</dbReference>
<evidence type="ECO:0000256" key="5">
    <source>
        <dbReference type="PIRNR" id="PIRNR036946"/>
    </source>
</evidence>
<evidence type="ECO:0000259" key="7">
    <source>
        <dbReference type="Pfam" id="PF22528"/>
    </source>
</evidence>
<dbReference type="InterPro" id="IPR014644">
    <property type="entry name" value="MeTrfase_PRMT7"/>
</dbReference>
<dbReference type="EC" id="2.1.1.-" evidence="5"/>
<dbReference type="Proteomes" id="UP000663854">
    <property type="component" value="Unassembled WGS sequence"/>
</dbReference>
<comment type="function">
    <text evidence="5">Arginine methyltransferase that can both catalyze the formation of omega-N monomethylarginine (MMA) and symmetrical dimethylarginine (sDMA).</text>
</comment>
<dbReference type="Pfam" id="PF22528">
    <property type="entry name" value="PRMT_C"/>
    <property type="match status" value="1"/>
</dbReference>
<name>A0A813U262_9BILA</name>
<dbReference type="PIRSF" id="PIRSF036946">
    <property type="entry name" value="Arg_N-mtase"/>
    <property type="match status" value="1"/>
</dbReference>
<evidence type="ECO:0000256" key="3">
    <source>
        <dbReference type="ARBA" id="ARBA00022691"/>
    </source>
</evidence>
<keyword evidence="3 6" id="KW-0949">S-adenosyl-L-methionine</keyword>
<dbReference type="EMBL" id="CAJNOH010000061">
    <property type="protein sequence ID" value="CAF0824673.1"/>
    <property type="molecule type" value="Genomic_DNA"/>
</dbReference>
<dbReference type="InterPro" id="IPR055135">
    <property type="entry name" value="PRMT_dom"/>
</dbReference>
<gene>
    <name evidence="8" type="ORF">JXQ802_LOCUS5281</name>
    <name evidence="9" type="ORF">PYM288_LOCUS5766</name>
</gene>
<organism evidence="8 10">
    <name type="scientific">Rotaria sordida</name>
    <dbReference type="NCBI Taxonomy" id="392033"/>
    <lineage>
        <taxon>Eukaryota</taxon>
        <taxon>Metazoa</taxon>
        <taxon>Spiralia</taxon>
        <taxon>Gnathifera</taxon>
        <taxon>Rotifera</taxon>
        <taxon>Eurotatoria</taxon>
        <taxon>Bdelloidea</taxon>
        <taxon>Philodinida</taxon>
        <taxon>Philodinidae</taxon>
        <taxon>Rotaria</taxon>
    </lineage>
</organism>
<keyword evidence="2 6" id="KW-0808">Transferase</keyword>
<dbReference type="FunFam" id="3.40.50.150:FF:000071">
    <property type="entry name" value="Protein arginine N-methyltransferase 7"/>
    <property type="match status" value="1"/>
</dbReference>
<dbReference type="InterPro" id="IPR025799">
    <property type="entry name" value="Arg_MeTrfase"/>
</dbReference>
<evidence type="ECO:0000256" key="2">
    <source>
        <dbReference type="ARBA" id="ARBA00022679"/>
    </source>
</evidence>
<dbReference type="GO" id="GO:0032259">
    <property type="term" value="P:methylation"/>
    <property type="evidence" value="ECO:0007669"/>
    <property type="project" value="UniProtKB-KW"/>
</dbReference>
<dbReference type="Proteomes" id="UP000663870">
    <property type="component" value="Unassembled WGS sequence"/>
</dbReference>
<protein>
    <recommendedName>
        <fullName evidence="5">Protein arginine N-methyltransferase</fullName>
        <ecNumber evidence="5">2.1.1.-</ecNumber>
    </recommendedName>
</protein>
<dbReference type="AlphaFoldDB" id="A0A813U262"/>
<dbReference type="InterPro" id="IPR029063">
    <property type="entry name" value="SAM-dependent_MTases_sf"/>
</dbReference>
<sequence>MFLKQIVHFSKKSIRLSYQFQTMSTFTSRTNIVTGNNEWIFVDNDNFDYQQELARSAFADMLHDHERNIQYEKAIIKTLQNLSKSMKKIHILDIGTGTGLLSMMAARALNQINNTSCSSRITACEVFQPMAKIAKKCIEKNDLSDRIRVIDKRSTELNLENDLQGDRINVIIAEVFDTELIGEGALRTFSEACKHLTIDNENLHIIPARATIYIQLVESSVLQEFHTLKNISQQNQRINIPNDCRHLAGNTIFDLNLNELKDSIRPLTKPIPIFHFNFKHINEMNNFTEEKILENIQCNYDGRIDAFIMWWNLDMDEQGEIQLGTIPVWCYDDQEKIKNIQWREHWIHGIYYPQESKIVKAKDQVSLYCFHDEYSLYFDVGTSPFPPRSFIPAILSRSAMAAFNSDKRRNKYIKVLEKSFSSSSIKRCLYFGDGLLLPLLILEIYPNIELIILQSSNTHLNHCLEAILLNSTIKLNYQIISSLDKNEIDFQTIDMILSEPFFTKSILPWDNLHYYYLIQKYRSYFRSNIKIFPQKGRIRCLALEFNNLHKIRSSVKQCCQFDLTPFDEQIMKASLNVDETIEPQSLFEYSSKKPTLSSIIDLIEIDFEKNFYDKIEKKNLEILFIENGICNGIAFWIDYELNENIWLTTGIENENDSWINYSKQGVHLLPKPIYVQSGMKLQISTGFDFKQGQFLFDIIY</sequence>
<dbReference type="PANTHER" id="PTHR11006:SF4">
    <property type="entry name" value="PROTEIN ARGININE N-METHYLTRANSFERASE 7"/>
    <property type="match status" value="1"/>
</dbReference>
<dbReference type="GO" id="GO:0042054">
    <property type="term" value="F:histone methyltransferase activity"/>
    <property type="evidence" value="ECO:0007669"/>
    <property type="project" value="TreeGrafter"/>
</dbReference>
<evidence type="ECO:0000313" key="8">
    <source>
        <dbReference type="EMBL" id="CAF0822645.1"/>
    </source>
</evidence>
<dbReference type="Gene3D" id="3.40.50.150">
    <property type="entry name" value="Vaccinia Virus protein VP39"/>
    <property type="match status" value="2"/>
</dbReference>
<keyword evidence="10" id="KW-1185">Reference proteome</keyword>
<dbReference type="Gene3D" id="2.70.160.11">
    <property type="entry name" value="Hnrnp arginine n-methyltransferase1"/>
    <property type="match status" value="2"/>
</dbReference>
<evidence type="ECO:0000256" key="4">
    <source>
        <dbReference type="ARBA" id="ARBA00022737"/>
    </source>
</evidence>
<dbReference type="CDD" id="cd02440">
    <property type="entry name" value="AdoMet_MTases"/>
    <property type="match status" value="1"/>
</dbReference>
<evidence type="ECO:0000256" key="6">
    <source>
        <dbReference type="PROSITE-ProRule" id="PRU01015"/>
    </source>
</evidence>
<keyword evidence="4" id="KW-0677">Repeat</keyword>
<comment type="caution">
    <text evidence="8">The sequence shown here is derived from an EMBL/GenBank/DDBJ whole genome shotgun (WGS) entry which is preliminary data.</text>
</comment>